<dbReference type="EMBL" id="CP070393">
    <property type="protein sequence ID" value="QRZ99112.1"/>
    <property type="molecule type" value="Genomic_DNA"/>
</dbReference>
<reference evidence="2 11" key="4">
    <citation type="submission" date="2019-12" db="EMBL/GenBank/DDBJ databases">
        <authorList>
            <consortium name="NARMS: The National Antimicrobial Resistance Monitoring System"/>
        </authorList>
    </citation>
    <scope>NUCLEOTIDE SEQUENCE [LARGE SCALE GENOMIC DNA]</scope>
    <source>
        <strain evidence="4 10">CVM N17EC0060</strain>
        <strain evidence="2 11">CVM N19EC0189</strain>
    </source>
</reference>
<dbReference type="AlphaFoldDB" id="A0A0D8WCN9"/>
<gene>
    <name evidence="5" type="ORF">C2M16_00975</name>
    <name evidence="4" type="ORF">D9D43_08270</name>
    <name evidence="2" type="ORF">F9461_01790</name>
    <name evidence="1" type="ORF">FGAF848_13760</name>
    <name evidence="3" type="ORF">HJQ60_003278</name>
    <name evidence="6" type="ORF">JNP96_09195</name>
    <name evidence="7" type="ORF">NCTC11112_04631</name>
</gene>
<dbReference type="EMBL" id="DABERK010000018">
    <property type="protein sequence ID" value="HAI5333268.1"/>
    <property type="molecule type" value="Genomic_DNA"/>
</dbReference>
<evidence type="ECO:0000313" key="4">
    <source>
        <dbReference type="EMBL" id="MGE13586.1"/>
    </source>
</evidence>
<evidence type="ECO:0000313" key="9">
    <source>
        <dbReference type="Proteomes" id="UP000254817"/>
    </source>
</evidence>
<reference evidence="6" key="6">
    <citation type="submission" date="2021-02" db="EMBL/GenBank/DDBJ databases">
        <title>Co-localization of colistin and carbapenem -resistance genes on a novel transferable IncHI2 plasmid in Escherichia coli from chicken-origin.</title>
        <authorList>
            <person name="Hoffmann M."/>
            <person name="Balkey M."/>
            <person name="Ronco T."/>
            <person name="Hendriksen R.S."/>
        </authorList>
    </citation>
    <scope>NUCLEOTIDE SEQUENCE</scope>
    <source>
        <strain evidence="6">CFSAN083829</strain>
    </source>
</reference>
<organism evidence="3">
    <name type="scientific">Escherichia coli</name>
    <dbReference type="NCBI Taxonomy" id="562"/>
    <lineage>
        <taxon>Bacteria</taxon>
        <taxon>Pseudomonadati</taxon>
        <taxon>Pseudomonadota</taxon>
        <taxon>Gammaproteobacteria</taxon>
        <taxon>Enterobacterales</taxon>
        <taxon>Enterobacteriaceae</taxon>
        <taxon>Escherichia</taxon>
    </lineage>
</organism>
<reference evidence="5 8" key="2">
    <citation type="submission" date="2018-01" db="EMBL/GenBank/DDBJ databases">
        <title>Draft Genomic Sequencing Of Potential Extraintestinal Pathogenic Escherichia coli B8S18 Isolated From Retail Chicken Skin.</title>
        <authorList>
            <person name="Xu A."/>
            <person name="Tilman S."/>
            <person name="Wisser-Parker K."/>
            <person name="Sheen S."/>
            <person name="Sommers C."/>
        </authorList>
    </citation>
    <scope>NUCLEOTIDE SEQUENCE [LARGE SCALE GENOMIC DNA]</scope>
    <source>
        <strain evidence="5 8">B8S18Com</strain>
    </source>
</reference>
<evidence type="ECO:0000313" key="6">
    <source>
        <dbReference type="EMBL" id="QRZ99112.1"/>
    </source>
</evidence>
<evidence type="ECO:0000313" key="3">
    <source>
        <dbReference type="EMBL" id="HAI5333268.1"/>
    </source>
</evidence>
<dbReference type="Proteomes" id="UP001190091">
    <property type="component" value="Unassembled WGS sequence"/>
</dbReference>
<evidence type="ECO:0000313" key="5">
    <source>
        <dbReference type="EMBL" id="PNY69666.1"/>
    </source>
</evidence>
<evidence type="ECO:0000313" key="7">
    <source>
        <dbReference type="EMBL" id="STG54060.1"/>
    </source>
</evidence>
<proteinExistence type="predicted"/>
<evidence type="ECO:0000313" key="8">
    <source>
        <dbReference type="Proteomes" id="UP000236598"/>
    </source>
</evidence>
<dbReference type="RefSeq" id="WP_000662443.1">
    <property type="nucleotide sequence ID" value="NZ_BFIP01000112.1"/>
</dbReference>
<reference evidence="3" key="5">
    <citation type="submission" date="2020-03" db="EMBL/GenBank/DDBJ databases">
        <authorList>
            <consortium name="NCBI Pathogen Detection Project"/>
        </authorList>
    </citation>
    <scope>NUCLEOTIDE SEQUENCE</scope>
    <source>
        <strain evidence="3">AMC_487</strain>
    </source>
</reference>
<dbReference type="EMBL" id="CAUZHL010000002">
    <property type="protein sequence ID" value="CAK1208774.1"/>
    <property type="molecule type" value="Genomic_DNA"/>
</dbReference>
<reference evidence="3" key="1">
    <citation type="journal article" date="2018" name="Genome Biol.">
        <title>SKESA: strategic k-mer extension for scrupulous assemblies.</title>
        <authorList>
            <person name="Souvorov A."/>
            <person name="Agarwala R."/>
            <person name="Lipman D.J."/>
        </authorList>
    </citation>
    <scope>NUCLEOTIDE SEQUENCE [LARGE SCALE GENOMIC DNA]</scope>
    <source>
        <strain evidence="3">AMC_487</strain>
    </source>
</reference>
<sequence>MKENPVVAPVTDGADAADVTSERGVTLKTPLVLGNKKITYVEITPAVQQAGSLRGLSLLDVLNMKTDAMFELLPRVTSPRLDEVLLKRMGSADFIQLCGVAVNFLAGQDSGGKSGAATAG</sequence>
<evidence type="ECO:0000313" key="11">
    <source>
        <dbReference type="Proteomes" id="UP000534496"/>
    </source>
</evidence>
<dbReference type="EMBL" id="UGAW01000001">
    <property type="protein sequence ID" value="STG54060.1"/>
    <property type="molecule type" value="Genomic_DNA"/>
</dbReference>
<evidence type="ECO:0000313" key="10">
    <source>
        <dbReference type="Proteomes" id="UP000272336"/>
    </source>
</evidence>
<dbReference type="Proteomes" id="UP000236598">
    <property type="component" value="Unassembled WGS sequence"/>
</dbReference>
<dbReference type="Proteomes" id="UP000845800">
    <property type="component" value="Unassembled WGS sequence"/>
</dbReference>
<name>A0A0D8WCN9_ECOLX</name>
<dbReference type="Proteomes" id="UP000663166">
    <property type="component" value="Chromosome"/>
</dbReference>
<evidence type="ECO:0000313" key="2">
    <source>
        <dbReference type="EMBL" id="EFH3671957.1"/>
    </source>
</evidence>
<dbReference type="Proteomes" id="UP000254817">
    <property type="component" value="Unassembled WGS sequence"/>
</dbReference>
<reference evidence="1" key="7">
    <citation type="submission" date="2023-10" db="EMBL/GenBank/DDBJ databases">
        <authorList>
            <person name="Leclercq S."/>
        </authorList>
    </citation>
    <scope>NUCLEOTIDE SEQUENCE</scope>
    <source>
        <strain evidence="1">F848</strain>
    </source>
</reference>
<protein>
    <submittedName>
        <fullName evidence="3 7">Phage tail protein</fullName>
    </submittedName>
    <submittedName>
        <fullName evidence="1">Tail protein</fullName>
    </submittedName>
</protein>
<reference evidence="7 9" key="3">
    <citation type="submission" date="2018-06" db="EMBL/GenBank/DDBJ databases">
        <authorList>
            <consortium name="Pathogen Informatics"/>
            <person name="Doyle S."/>
        </authorList>
    </citation>
    <scope>NUCLEOTIDE SEQUENCE [LARGE SCALE GENOMIC DNA]</scope>
    <source>
        <strain evidence="7 9">NCTC11112</strain>
    </source>
</reference>
<accession>A0A0D8WCN9</accession>
<dbReference type="Proteomes" id="UP000534496">
    <property type="component" value="Unassembled WGS sequence"/>
</dbReference>
<dbReference type="EMBL" id="AASVQO010000001">
    <property type="protein sequence ID" value="EFH3671957.1"/>
    <property type="molecule type" value="Genomic_DNA"/>
</dbReference>
<evidence type="ECO:0000313" key="1">
    <source>
        <dbReference type="EMBL" id="CAK1208774.1"/>
    </source>
</evidence>
<dbReference type="EMBL" id="RNLZ01000011">
    <property type="protein sequence ID" value="MGE13586.1"/>
    <property type="molecule type" value="Genomic_DNA"/>
</dbReference>
<dbReference type="Proteomes" id="UP000272336">
    <property type="component" value="Unassembled WGS sequence"/>
</dbReference>
<dbReference type="EMBL" id="PPHQ01000001">
    <property type="protein sequence ID" value="PNY69666.1"/>
    <property type="molecule type" value="Genomic_DNA"/>
</dbReference>